<gene>
    <name evidence="1" type="ORF">EKG35_11395</name>
</gene>
<sequence length="105" mass="12106">MIDDSLISLGNDQPDINAIRQSVVTQEFEDNIGKRAFILIFPYPFMIIGEIIDVMSDYLIIKAEVTNVTELDGEEFRVHIDDIEVFYIEKNLSRPIPDIRNGHHD</sequence>
<evidence type="ECO:0000313" key="2">
    <source>
        <dbReference type="Proteomes" id="UP000276349"/>
    </source>
</evidence>
<name>A0A3S0JP80_9BACI</name>
<protein>
    <recommendedName>
        <fullName evidence="3">DUF2642 domain-containing protein</fullName>
    </recommendedName>
</protein>
<accession>A0A3S0JP80</accession>
<dbReference type="Proteomes" id="UP000276349">
    <property type="component" value="Unassembled WGS sequence"/>
</dbReference>
<dbReference type="RefSeq" id="WP_126294586.1">
    <property type="nucleotide sequence ID" value="NZ_CP155468.1"/>
</dbReference>
<dbReference type="AlphaFoldDB" id="A0A3S0JP80"/>
<organism evidence="1 2">
    <name type="scientific">Lysinibacillus telephonicus</name>
    <dbReference type="NCBI Taxonomy" id="1714840"/>
    <lineage>
        <taxon>Bacteria</taxon>
        <taxon>Bacillati</taxon>
        <taxon>Bacillota</taxon>
        <taxon>Bacilli</taxon>
        <taxon>Bacillales</taxon>
        <taxon>Bacillaceae</taxon>
        <taxon>Lysinibacillus</taxon>
    </lineage>
</organism>
<reference evidence="1 2" key="1">
    <citation type="submission" date="2018-12" db="EMBL/GenBank/DDBJ databases">
        <authorList>
            <person name="Yu L."/>
        </authorList>
    </citation>
    <scope>NUCLEOTIDE SEQUENCE [LARGE SCALE GENOMIC DNA]</scope>
    <source>
        <strain evidence="1 2">S5H2222</strain>
    </source>
</reference>
<evidence type="ECO:0008006" key="3">
    <source>
        <dbReference type="Google" id="ProtNLM"/>
    </source>
</evidence>
<evidence type="ECO:0000313" key="1">
    <source>
        <dbReference type="EMBL" id="RTQ92642.1"/>
    </source>
</evidence>
<proteinExistence type="predicted"/>
<dbReference type="EMBL" id="RXNR01000029">
    <property type="protein sequence ID" value="RTQ92642.1"/>
    <property type="molecule type" value="Genomic_DNA"/>
</dbReference>
<keyword evidence="2" id="KW-1185">Reference proteome</keyword>
<dbReference type="OrthoDB" id="2439638at2"/>
<comment type="caution">
    <text evidence="1">The sequence shown here is derived from an EMBL/GenBank/DDBJ whole genome shotgun (WGS) entry which is preliminary data.</text>
</comment>